<name>A0ABY9QXX8_9BACT</name>
<evidence type="ECO:0000256" key="2">
    <source>
        <dbReference type="SAM" id="MobiDB-lite"/>
    </source>
</evidence>
<feature type="domain" description="Phage tail tape measure protein" evidence="4">
    <location>
        <begin position="95"/>
        <end position="267"/>
    </location>
</feature>
<dbReference type="NCBIfam" id="TIGR01760">
    <property type="entry name" value="tape_meas_TP901"/>
    <property type="match status" value="1"/>
</dbReference>
<dbReference type="Pfam" id="PF10145">
    <property type="entry name" value="PhageMin_Tail"/>
    <property type="match status" value="1"/>
</dbReference>
<evidence type="ECO:0000259" key="3">
    <source>
        <dbReference type="Pfam" id="PF09718"/>
    </source>
</evidence>
<feature type="region of interest" description="Disordered" evidence="2">
    <location>
        <begin position="616"/>
        <end position="636"/>
    </location>
</feature>
<dbReference type="Proteomes" id="UP001180616">
    <property type="component" value="Chromosome"/>
</dbReference>
<sequence length="941" mass="100515">MTDISTRIIISARDMATSTFRKVELAGESMMRRLTSMQGTIAAGLGAVGLGVGLTETLRETARFETALSDMGKVSDESFGAISKRILALPPELGTASELMDAYYQTMSAGVTEPVKALDMVVTASKAAKGAHVEQGETIKVLTKTMTGFAGELKTAAEASDLLFGIEKVGQTTFRELVPHVGSLAALSREVGVRATEMGGALALTTQTAGSTSDAATQLRGVLLGLYKPTEEMAKLFKRMGYESGQALVKDKGFVGALQAVYAAAEKAKVPISKLFENSEALVGLAAMSANGFSPLIASIEAMRNSVGMTQKAFVDWSGTLDGVYDVTSNTVSKLAQKFGNEMSPTIKRAMEDTRAWIMGHDADIGEWARRTGEGVESLTASARGLIDVYNSLPDDITGAAGNGLIARMLFGSWKAAAVVAVVTELNSSMTAINNNLGTSLTTFDNLQKGYAASVQNFQNVFDVLSGKRDWNTGKWLNGADKMLQSHGGGTMLSAHGDGASLAQAAAKAASSVTLAGDPEAEKKQAAALKQLRATLDELTKTDADLKVAKLRAEFDELAKTLGKNTPEMKQLSELIDQITETRHSPAELQKVNRDFDKELATLRAEAQVLQMQREANMTGGARKQSEAQQQAAVERARLEQQAAQWRKDGITEERVAERVRLEGIRIDAGARKQNHEMVVAFERAYRETVLGNHAARMAAIREEADAYLAAGADRVRVEEWVREQELRISRDASDGMIRALKDYYNTATDAARNWEGLTTNSIGNVENALVDLGMTGKASVSDMVDSMIRDIMRLVVRQNITGPLAGIMSGVVGDIGSLFGLSGARASGGAVQAGRAYLVGEERAEIFVPGMNGAVVPQVAYLASGDGPSASRDGAGTVVNNFTFESPAGYEPVVQKTKNQTGGVDARVAFRRMTQDDMASGQFDRAMSSRYGLYPRTSGR</sequence>
<dbReference type="EMBL" id="CP133659">
    <property type="protein sequence ID" value="WMW64391.1"/>
    <property type="molecule type" value="Genomic_DNA"/>
</dbReference>
<gene>
    <name evidence="5" type="ORF">KPS_002403</name>
</gene>
<evidence type="ECO:0000256" key="1">
    <source>
        <dbReference type="SAM" id="Coils"/>
    </source>
</evidence>
<evidence type="ECO:0000259" key="4">
    <source>
        <dbReference type="Pfam" id="PF10145"/>
    </source>
</evidence>
<proteinExistence type="predicted"/>
<dbReference type="InterPro" id="IPR010090">
    <property type="entry name" value="Phage_tape_meas"/>
</dbReference>
<evidence type="ECO:0000313" key="5">
    <source>
        <dbReference type="EMBL" id="WMW64391.1"/>
    </source>
</evidence>
<feature type="domain" description="Bacteriophage tail tape measure C-terminal" evidence="3">
    <location>
        <begin position="732"/>
        <end position="806"/>
    </location>
</feature>
<evidence type="ECO:0000313" key="6">
    <source>
        <dbReference type="Proteomes" id="UP001180616"/>
    </source>
</evidence>
<accession>A0ABY9QXX8</accession>
<keyword evidence="6" id="KW-1185">Reference proteome</keyword>
<reference evidence="5" key="1">
    <citation type="submission" date="2023-09" db="EMBL/GenBank/DDBJ databases">
        <authorList>
            <consortium name="CW5 consortium"/>
            <person name="Lu C.-W."/>
        </authorList>
    </citation>
    <scope>NUCLEOTIDE SEQUENCE</scope>
    <source>
        <strain evidence="5">KPS</strain>
    </source>
</reference>
<dbReference type="RefSeq" id="WP_309540484.1">
    <property type="nucleotide sequence ID" value="NZ_CP133659.1"/>
</dbReference>
<feature type="coiled-coil region" evidence="1">
    <location>
        <begin position="522"/>
        <end position="549"/>
    </location>
</feature>
<feature type="compositionally biased region" description="Low complexity" evidence="2">
    <location>
        <begin position="627"/>
        <end position="636"/>
    </location>
</feature>
<protein>
    <submittedName>
        <fullName evidence="5">Phage tail tape measure protein</fullName>
    </submittedName>
</protein>
<keyword evidence="1" id="KW-0175">Coiled coil</keyword>
<dbReference type="Pfam" id="PF09718">
    <property type="entry name" value="Tape_meas_lam_C"/>
    <property type="match status" value="1"/>
</dbReference>
<organism evidence="5 6">
    <name type="scientific">Nitratidesulfovibrio liaohensis</name>
    <dbReference type="NCBI Taxonomy" id="2604158"/>
    <lineage>
        <taxon>Bacteria</taxon>
        <taxon>Pseudomonadati</taxon>
        <taxon>Thermodesulfobacteriota</taxon>
        <taxon>Desulfovibrionia</taxon>
        <taxon>Desulfovibrionales</taxon>
        <taxon>Desulfovibrionaceae</taxon>
        <taxon>Nitratidesulfovibrio</taxon>
    </lineage>
</organism>
<dbReference type="InterPro" id="IPR006431">
    <property type="entry name" value="Phage_tape_meas_C"/>
</dbReference>